<evidence type="ECO:0000259" key="6">
    <source>
        <dbReference type="PROSITE" id="PS50045"/>
    </source>
</evidence>
<dbReference type="PRINTS" id="PR01590">
    <property type="entry name" value="HTHFIS"/>
</dbReference>
<evidence type="ECO:0000313" key="8">
    <source>
        <dbReference type="Proteomes" id="UP000019678"/>
    </source>
</evidence>
<dbReference type="InterPro" id="IPR010523">
    <property type="entry name" value="XylR_N"/>
</dbReference>
<dbReference type="FunFam" id="3.40.50.300:FF:000006">
    <property type="entry name" value="DNA-binding transcriptional regulator NtrC"/>
    <property type="match status" value="1"/>
</dbReference>
<protein>
    <submittedName>
        <fullName evidence="7">Sigma54 specific transcriptional regulator, Fis family</fullName>
    </submittedName>
</protein>
<dbReference type="PROSITE" id="PS00688">
    <property type="entry name" value="SIGMA54_INTERACT_3"/>
    <property type="match status" value="1"/>
</dbReference>
<dbReference type="STRING" id="1192034.CAP_2285"/>
<evidence type="ECO:0000313" key="7">
    <source>
        <dbReference type="EMBL" id="EYF06095.1"/>
    </source>
</evidence>
<dbReference type="SMART" id="SM00382">
    <property type="entry name" value="AAA"/>
    <property type="match status" value="1"/>
</dbReference>
<organism evidence="7 8">
    <name type="scientific">Chondromyces apiculatus DSM 436</name>
    <dbReference type="NCBI Taxonomy" id="1192034"/>
    <lineage>
        <taxon>Bacteria</taxon>
        <taxon>Pseudomonadati</taxon>
        <taxon>Myxococcota</taxon>
        <taxon>Polyangia</taxon>
        <taxon>Polyangiales</taxon>
        <taxon>Polyangiaceae</taxon>
        <taxon>Chondromyces</taxon>
    </lineage>
</organism>
<dbReference type="InterPro" id="IPR004096">
    <property type="entry name" value="V4R"/>
</dbReference>
<evidence type="ECO:0000256" key="2">
    <source>
        <dbReference type="ARBA" id="ARBA00022840"/>
    </source>
</evidence>
<dbReference type="Gene3D" id="1.10.8.60">
    <property type="match status" value="1"/>
</dbReference>
<accession>A0A017TBA7</accession>
<dbReference type="InterPro" id="IPR025662">
    <property type="entry name" value="Sigma_54_int_dom_ATP-bd_1"/>
</dbReference>
<dbReference type="SUPFAM" id="SSF52540">
    <property type="entry name" value="P-loop containing nucleoside triphosphate hydrolases"/>
    <property type="match status" value="1"/>
</dbReference>
<evidence type="ECO:0000256" key="5">
    <source>
        <dbReference type="ARBA" id="ARBA00023163"/>
    </source>
</evidence>
<dbReference type="Gene3D" id="3.40.50.300">
    <property type="entry name" value="P-loop containing nucleotide triphosphate hydrolases"/>
    <property type="match status" value="1"/>
</dbReference>
<sequence length="567" mass="61561">MRAADLDLSELLDIDPHAGEVRFSGARAILLDVVAIGLLRRQLVEALGLTAASAMLTRFGFTHGYRMAEAVQSEIPWDSPAELRDAGGRIHLLQGLLRLAPGDGDPLSPTGARVEASFEAEQHLLHLGPASAPVCWILAGIASGYLTRTEGRPIQVVEHRCLARGDAHCGFLARPAEAWDAEPPAHLVPFHLDRIDARLDGLEASLRDVATALGHVQRKPRPRAAALACTALAHDAHASRDARSARGARGARGARDAPGELVTASAAMHRVLAMARRAAQVDATVLVTGESGAGKERVARLVHDASPRAHGPFLAINCAAIPETLLDSELFGHTRGAFTGATRDRPGLFEAAQGGTLLLDEVGELPVGVQAKLLRALQAREVRRLGENRVRPVDVRLVAATNRDLHVEVEAGRFRQDLYYRLKVIELRIPPLRERREDILPLARALLAQAGDRMKRPALRLSPAAADRLVRHRWPGNVRELENAMERAAALAEGPRVVPEDLPEEVRAHQPVLAPKPRPRTMDDMERDHLLSVLARCGGNQTRAAAELGIGVSTLYRRLRAYRRDAP</sequence>
<dbReference type="Proteomes" id="UP000019678">
    <property type="component" value="Unassembled WGS sequence"/>
</dbReference>
<dbReference type="Pfam" id="PF02830">
    <property type="entry name" value="V4R"/>
    <property type="match status" value="1"/>
</dbReference>
<dbReference type="OrthoDB" id="9814761at2"/>
<comment type="caution">
    <text evidence="7">The sequence shown here is derived from an EMBL/GenBank/DDBJ whole genome shotgun (WGS) entry which is preliminary data.</text>
</comment>
<dbReference type="InterPro" id="IPR009057">
    <property type="entry name" value="Homeodomain-like_sf"/>
</dbReference>
<dbReference type="EMBL" id="ASRX01000018">
    <property type="protein sequence ID" value="EYF06095.1"/>
    <property type="molecule type" value="Genomic_DNA"/>
</dbReference>
<dbReference type="GO" id="GO:0005524">
    <property type="term" value="F:ATP binding"/>
    <property type="evidence" value="ECO:0007669"/>
    <property type="project" value="UniProtKB-KW"/>
</dbReference>
<dbReference type="PROSITE" id="PS00675">
    <property type="entry name" value="SIGMA54_INTERACT_1"/>
    <property type="match status" value="1"/>
</dbReference>
<dbReference type="InterPro" id="IPR058031">
    <property type="entry name" value="AAA_lid_NorR"/>
</dbReference>
<evidence type="ECO:0000256" key="3">
    <source>
        <dbReference type="ARBA" id="ARBA00023015"/>
    </source>
</evidence>
<dbReference type="InterPro" id="IPR025944">
    <property type="entry name" value="Sigma_54_int_dom_CS"/>
</dbReference>
<keyword evidence="5" id="KW-0804">Transcription</keyword>
<dbReference type="CDD" id="cd00009">
    <property type="entry name" value="AAA"/>
    <property type="match status" value="1"/>
</dbReference>
<dbReference type="Pfam" id="PF25601">
    <property type="entry name" value="AAA_lid_14"/>
    <property type="match status" value="1"/>
</dbReference>
<dbReference type="InterPro" id="IPR025943">
    <property type="entry name" value="Sigma_54_int_dom_ATP-bd_2"/>
</dbReference>
<dbReference type="AlphaFoldDB" id="A0A017TBA7"/>
<dbReference type="PANTHER" id="PTHR32071">
    <property type="entry name" value="TRANSCRIPTIONAL REGULATORY PROTEIN"/>
    <property type="match status" value="1"/>
</dbReference>
<dbReference type="InterPro" id="IPR002078">
    <property type="entry name" value="Sigma_54_int"/>
</dbReference>
<dbReference type="Pfam" id="PF02954">
    <property type="entry name" value="HTH_8"/>
    <property type="match status" value="1"/>
</dbReference>
<keyword evidence="2" id="KW-0067">ATP-binding</keyword>
<dbReference type="Gene3D" id="1.10.10.60">
    <property type="entry name" value="Homeodomain-like"/>
    <property type="match status" value="1"/>
</dbReference>
<evidence type="ECO:0000256" key="4">
    <source>
        <dbReference type="ARBA" id="ARBA00023125"/>
    </source>
</evidence>
<keyword evidence="1" id="KW-0547">Nucleotide-binding</keyword>
<name>A0A017TBA7_9BACT</name>
<dbReference type="InterPro" id="IPR027417">
    <property type="entry name" value="P-loop_NTPase"/>
</dbReference>
<dbReference type="InterPro" id="IPR003593">
    <property type="entry name" value="AAA+_ATPase"/>
</dbReference>
<feature type="domain" description="Sigma-54 factor interaction" evidence="6">
    <location>
        <begin position="261"/>
        <end position="490"/>
    </location>
</feature>
<keyword evidence="3" id="KW-0805">Transcription regulation</keyword>
<dbReference type="GO" id="GO:0006355">
    <property type="term" value="P:regulation of DNA-templated transcription"/>
    <property type="evidence" value="ECO:0007669"/>
    <property type="project" value="InterPro"/>
</dbReference>
<gene>
    <name evidence="7" type="ORF">CAP_2285</name>
</gene>
<dbReference type="PROSITE" id="PS00676">
    <property type="entry name" value="SIGMA54_INTERACT_2"/>
    <property type="match status" value="1"/>
</dbReference>
<keyword evidence="4" id="KW-0238">DNA-binding</keyword>
<dbReference type="SUPFAM" id="SSF46689">
    <property type="entry name" value="Homeodomain-like"/>
    <property type="match status" value="1"/>
</dbReference>
<dbReference type="eggNOG" id="COG3829">
    <property type="taxonomic scope" value="Bacteria"/>
</dbReference>
<dbReference type="Pfam" id="PF06505">
    <property type="entry name" value="XylR_N"/>
    <property type="match status" value="1"/>
</dbReference>
<dbReference type="SMART" id="SM00989">
    <property type="entry name" value="V4R"/>
    <property type="match status" value="1"/>
</dbReference>
<reference evidence="7 8" key="1">
    <citation type="submission" date="2013-05" db="EMBL/GenBank/DDBJ databases">
        <title>Genome assembly of Chondromyces apiculatus DSM 436.</title>
        <authorList>
            <person name="Sharma G."/>
            <person name="Khatri I."/>
            <person name="Kaur C."/>
            <person name="Mayilraj S."/>
            <person name="Subramanian S."/>
        </authorList>
    </citation>
    <scope>NUCLEOTIDE SEQUENCE [LARGE SCALE GENOMIC DNA]</scope>
    <source>
        <strain evidence="7 8">DSM 436</strain>
    </source>
</reference>
<keyword evidence="8" id="KW-1185">Reference proteome</keyword>
<dbReference type="InterPro" id="IPR024096">
    <property type="entry name" value="NO_sig/Golgi_transp_ligand-bd"/>
</dbReference>
<evidence type="ECO:0000256" key="1">
    <source>
        <dbReference type="ARBA" id="ARBA00022741"/>
    </source>
</evidence>
<dbReference type="Gene3D" id="3.30.1380.20">
    <property type="entry name" value="Trafficking protein particle complex subunit 3"/>
    <property type="match status" value="1"/>
</dbReference>
<proteinExistence type="predicted"/>
<dbReference type="Pfam" id="PF00158">
    <property type="entry name" value="Sigma54_activat"/>
    <property type="match status" value="1"/>
</dbReference>
<dbReference type="GO" id="GO:0043565">
    <property type="term" value="F:sequence-specific DNA binding"/>
    <property type="evidence" value="ECO:0007669"/>
    <property type="project" value="InterPro"/>
</dbReference>
<dbReference type="PROSITE" id="PS50045">
    <property type="entry name" value="SIGMA54_INTERACT_4"/>
    <property type="match status" value="1"/>
</dbReference>
<dbReference type="RefSeq" id="WP_044240717.1">
    <property type="nucleotide sequence ID" value="NZ_ASRX01000018.1"/>
</dbReference>
<dbReference type="InterPro" id="IPR002197">
    <property type="entry name" value="HTH_Fis"/>
</dbReference>
<dbReference type="SUPFAM" id="SSF111126">
    <property type="entry name" value="Ligand-binding domain in the NO signalling and Golgi transport"/>
    <property type="match status" value="1"/>
</dbReference>